<dbReference type="EMBL" id="PIEU01000003">
    <property type="protein sequence ID" value="PZL77516.1"/>
    <property type="molecule type" value="Genomic_DNA"/>
</dbReference>
<dbReference type="AlphaFoldDB" id="A0A2W3ZD53"/>
<dbReference type="Proteomes" id="UP000249828">
    <property type="component" value="Unassembled WGS sequence"/>
</dbReference>
<feature type="domain" description="WxL" evidence="2">
    <location>
        <begin position="42"/>
        <end position="265"/>
    </location>
</feature>
<protein>
    <submittedName>
        <fullName evidence="3">WxL domain-containing protein</fullName>
    </submittedName>
</protein>
<proteinExistence type="predicted"/>
<evidence type="ECO:0000313" key="4">
    <source>
        <dbReference type="Proteomes" id="UP000249828"/>
    </source>
</evidence>
<reference evidence="3 4" key="1">
    <citation type="submission" date="2017-11" db="EMBL/GenBank/DDBJ databases">
        <title>Draft genome sequence of Enterococcus plantarum TRW2 strain isolated from lettuce.</title>
        <authorList>
            <person name="Kim E.B."/>
            <person name="Marco M.L."/>
            <person name="Williams T.R."/>
            <person name="You I.H."/>
        </authorList>
    </citation>
    <scope>NUCLEOTIDE SEQUENCE [LARGE SCALE GENOMIC DNA]</scope>
    <source>
        <strain evidence="3 4">TRW2</strain>
    </source>
</reference>
<feature type="region of interest" description="Disordered" evidence="1">
    <location>
        <begin position="39"/>
        <end position="67"/>
    </location>
</feature>
<dbReference type="InterPro" id="IPR027994">
    <property type="entry name" value="WxL_dom"/>
</dbReference>
<dbReference type="RefSeq" id="WP_111246965.1">
    <property type="nucleotide sequence ID" value="NZ_PIEU01000003.1"/>
</dbReference>
<sequence length="265" mass="28531">MKKRIKQLSTVSLLLVGIGSFPLFSYGNEVEGQASLTLFGGDPNPGVLDPENPDDPADPGEVPHTKGPLRIDYAPNLVFGDTKIVKDTMTSKADAMLFHNKKGPRANFVQISDYRGTGTGWTLFVRQEGQFSDTAQKNLSLKGASLSFDKAWANSTLDQSLAPTPTKDTIAMNNIGESYILANADTGKGMGTWSLSFGASETNPLKLESTLSPKVDAHNQAIVDSTFENQPMYQNNAIKLTIPASNTLTAGNYSTVLTWTIAELP</sequence>
<accession>A0A2W3ZD53</accession>
<gene>
    <name evidence="3" type="ORF">CI088_01565</name>
</gene>
<dbReference type="Pfam" id="PF13731">
    <property type="entry name" value="WxL"/>
    <property type="match status" value="1"/>
</dbReference>
<organism evidence="3 4">
    <name type="scientific">Enterococcus plantarum</name>
    <dbReference type="NCBI Taxonomy" id="1077675"/>
    <lineage>
        <taxon>Bacteria</taxon>
        <taxon>Bacillati</taxon>
        <taxon>Bacillota</taxon>
        <taxon>Bacilli</taxon>
        <taxon>Lactobacillales</taxon>
        <taxon>Enterococcaceae</taxon>
        <taxon>Enterococcus</taxon>
    </lineage>
</organism>
<keyword evidence="4" id="KW-1185">Reference proteome</keyword>
<evidence type="ECO:0000313" key="3">
    <source>
        <dbReference type="EMBL" id="PZL77516.1"/>
    </source>
</evidence>
<name>A0A2W3ZD53_9ENTE</name>
<evidence type="ECO:0000259" key="2">
    <source>
        <dbReference type="Pfam" id="PF13731"/>
    </source>
</evidence>
<comment type="caution">
    <text evidence="3">The sequence shown here is derived from an EMBL/GenBank/DDBJ whole genome shotgun (WGS) entry which is preliminary data.</text>
</comment>
<evidence type="ECO:0000256" key="1">
    <source>
        <dbReference type="SAM" id="MobiDB-lite"/>
    </source>
</evidence>